<protein>
    <submittedName>
        <fullName evidence="5">ABC transporter substrate-binding protein</fullName>
    </submittedName>
</protein>
<dbReference type="NCBIfam" id="TIGR00787">
    <property type="entry name" value="dctP"/>
    <property type="match status" value="1"/>
</dbReference>
<comment type="similarity">
    <text evidence="2">Belongs to the bacterial solute-binding protein 7 family.</text>
</comment>
<accession>A0A2T1HR95</accession>
<dbReference type="PANTHER" id="PTHR33376:SF4">
    <property type="entry name" value="SIALIC ACID-BINDING PERIPLASMIC PROTEIN SIAP"/>
    <property type="match status" value="1"/>
</dbReference>
<keyword evidence="3" id="KW-0813">Transport</keyword>
<evidence type="ECO:0000313" key="5">
    <source>
        <dbReference type="EMBL" id="PSC04181.1"/>
    </source>
</evidence>
<dbReference type="PIRSF" id="PIRSF006470">
    <property type="entry name" value="DctB"/>
    <property type="match status" value="1"/>
</dbReference>
<gene>
    <name evidence="5" type="ORF">SLNSH_15430</name>
</gene>
<reference evidence="6" key="1">
    <citation type="submission" date="2018-03" db="EMBL/GenBank/DDBJ databases">
        <authorList>
            <person name="Sun L."/>
            <person name="Liu H."/>
            <person name="Chen W."/>
            <person name="Huang K."/>
            <person name="Liu W."/>
            <person name="Gao X."/>
        </authorList>
    </citation>
    <scope>NUCLEOTIDE SEQUENCE [LARGE SCALE GENOMIC DNA]</scope>
    <source>
        <strain evidence="6">SH9</strain>
    </source>
</reference>
<dbReference type="NCBIfam" id="NF037995">
    <property type="entry name" value="TRAP_S1"/>
    <property type="match status" value="1"/>
</dbReference>
<proteinExistence type="inferred from homology"/>
<dbReference type="RefSeq" id="WP_106337898.1">
    <property type="nucleotide sequence ID" value="NZ_PVZS01000016.1"/>
</dbReference>
<dbReference type="Gene3D" id="3.40.190.170">
    <property type="entry name" value="Bacterial extracellular solute-binding protein, family 7"/>
    <property type="match status" value="1"/>
</dbReference>
<comment type="subcellular location">
    <subcellularLocation>
        <location evidence="1">Cell envelope</location>
    </subcellularLocation>
</comment>
<evidence type="ECO:0000256" key="4">
    <source>
        <dbReference type="ARBA" id="ARBA00022729"/>
    </source>
</evidence>
<comment type="caution">
    <text evidence="5">The sequence shown here is derived from an EMBL/GenBank/DDBJ whole genome shotgun (WGS) entry which is preliminary data.</text>
</comment>
<dbReference type="Pfam" id="PF03480">
    <property type="entry name" value="DctP"/>
    <property type="match status" value="1"/>
</dbReference>
<organism evidence="5 6">
    <name type="scientific">Alsobacter soli</name>
    <dbReference type="NCBI Taxonomy" id="2109933"/>
    <lineage>
        <taxon>Bacteria</taxon>
        <taxon>Pseudomonadati</taxon>
        <taxon>Pseudomonadota</taxon>
        <taxon>Alphaproteobacteria</taxon>
        <taxon>Hyphomicrobiales</taxon>
        <taxon>Alsobacteraceae</taxon>
        <taxon>Alsobacter</taxon>
    </lineage>
</organism>
<evidence type="ECO:0000313" key="6">
    <source>
        <dbReference type="Proteomes" id="UP000239772"/>
    </source>
</evidence>
<name>A0A2T1HR95_9HYPH</name>
<dbReference type="Proteomes" id="UP000239772">
    <property type="component" value="Unassembled WGS sequence"/>
</dbReference>
<dbReference type="InterPro" id="IPR038404">
    <property type="entry name" value="TRAP_DctP_sf"/>
</dbReference>
<dbReference type="EMBL" id="PVZS01000016">
    <property type="protein sequence ID" value="PSC04181.1"/>
    <property type="molecule type" value="Genomic_DNA"/>
</dbReference>
<evidence type="ECO:0000256" key="2">
    <source>
        <dbReference type="ARBA" id="ARBA00009023"/>
    </source>
</evidence>
<evidence type="ECO:0000256" key="3">
    <source>
        <dbReference type="ARBA" id="ARBA00022448"/>
    </source>
</evidence>
<dbReference type="OrthoDB" id="9803763at2"/>
<dbReference type="PANTHER" id="PTHR33376">
    <property type="match status" value="1"/>
</dbReference>
<dbReference type="GO" id="GO:0055085">
    <property type="term" value="P:transmembrane transport"/>
    <property type="evidence" value="ECO:0007669"/>
    <property type="project" value="InterPro"/>
</dbReference>
<keyword evidence="4" id="KW-0732">Signal</keyword>
<keyword evidence="6" id="KW-1185">Reference proteome</keyword>
<dbReference type="AlphaFoldDB" id="A0A2T1HR95"/>
<dbReference type="GO" id="GO:0030288">
    <property type="term" value="C:outer membrane-bounded periplasmic space"/>
    <property type="evidence" value="ECO:0007669"/>
    <property type="project" value="InterPro"/>
</dbReference>
<dbReference type="CDD" id="cd13603">
    <property type="entry name" value="PBP2_TRAP_Siap_TeaA_like"/>
    <property type="match status" value="1"/>
</dbReference>
<evidence type="ECO:0000256" key="1">
    <source>
        <dbReference type="ARBA" id="ARBA00004196"/>
    </source>
</evidence>
<dbReference type="InterPro" id="IPR004682">
    <property type="entry name" value="TRAP_DctP"/>
</dbReference>
<sequence length="338" mass="36791">MARGLTRREFGAGVLGLAAFTGAGMRVSFAQSAKYKLRYGTAFPADHPGVARIQEAAKAIATETNGTVDLQVYPNSQLGSEPDMFSQTRSGALDFMSTSGVNQTVVPVGGINAVAFAFEDYSKVWAAMDGELGNHVREQFGKAGLYVFPKMLDNGYRNITSSAKPVNGPEDLKGFKIRVPGNQLWVTMFKALGAAPTPINFGELYAALQTHVVDGQENPLALISSAKLYEVQKYIALSGHMWDGHHIFTNGKKWAAMPEEIKAVISKRLTEAAVRERADIVALNDKLVETLTAAGAVFNKPEKKPFRDVLSSAGYYTEWKSKFGEEPWALLEKYAGKL</sequence>
<dbReference type="InterPro" id="IPR018389">
    <property type="entry name" value="DctP_fam"/>
</dbReference>